<organism evidence="1 3">
    <name type="scientific">Medicago truncatula</name>
    <name type="common">Barrel medic</name>
    <name type="synonym">Medicago tribuloides</name>
    <dbReference type="NCBI Taxonomy" id="3880"/>
    <lineage>
        <taxon>Eukaryota</taxon>
        <taxon>Viridiplantae</taxon>
        <taxon>Streptophyta</taxon>
        <taxon>Embryophyta</taxon>
        <taxon>Tracheophyta</taxon>
        <taxon>Spermatophyta</taxon>
        <taxon>Magnoliopsida</taxon>
        <taxon>eudicotyledons</taxon>
        <taxon>Gunneridae</taxon>
        <taxon>Pentapetalae</taxon>
        <taxon>rosids</taxon>
        <taxon>fabids</taxon>
        <taxon>Fabales</taxon>
        <taxon>Fabaceae</taxon>
        <taxon>Papilionoideae</taxon>
        <taxon>50 kb inversion clade</taxon>
        <taxon>NPAAA clade</taxon>
        <taxon>Hologalegina</taxon>
        <taxon>IRL clade</taxon>
        <taxon>Trifolieae</taxon>
        <taxon>Medicago</taxon>
    </lineage>
</organism>
<gene>
    <name evidence="1" type="ordered locus">MTR_2g436410</name>
</gene>
<accession>A0A072V5X7</accession>
<evidence type="ECO:0000313" key="3">
    <source>
        <dbReference type="Proteomes" id="UP000002051"/>
    </source>
</evidence>
<reference evidence="1 3" key="2">
    <citation type="journal article" date="2014" name="BMC Genomics">
        <title>An improved genome release (version Mt4.0) for the model legume Medicago truncatula.</title>
        <authorList>
            <person name="Tang H."/>
            <person name="Krishnakumar V."/>
            <person name="Bidwell S."/>
            <person name="Rosen B."/>
            <person name="Chan A."/>
            <person name="Zhou S."/>
            <person name="Gentzbittel L."/>
            <person name="Childs K.L."/>
            <person name="Yandell M."/>
            <person name="Gundlach H."/>
            <person name="Mayer K.F."/>
            <person name="Schwartz D.C."/>
            <person name="Town C.D."/>
        </authorList>
    </citation>
    <scope>GENOME REANNOTATION</scope>
    <source>
        <strain evidence="1">A17</strain>
        <strain evidence="2 3">cv. Jemalong A17</strain>
    </source>
</reference>
<proteinExistence type="predicted"/>
<keyword evidence="3" id="KW-1185">Reference proteome</keyword>
<dbReference type="EnsemblPlants" id="KEH37232">
    <property type="protein sequence ID" value="KEH37232"/>
    <property type="gene ID" value="MTR_2g436410"/>
</dbReference>
<evidence type="ECO:0000313" key="2">
    <source>
        <dbReference type="EnsemblPlants" id="KEH37232"/>
    </source>
</evidence>
<dbReference type="AlphaFoldDB" id="A0A072V5X7"/>
<reference evidence="1 3" key="1">
    <citation type="journal article" date="2011" name="Nature">
        <title>The Medicago genome provides insight into the evolution of rhizobial symbioses.</title>
        <authorList>
            <person name="Young N.D."/>
            <person name="Debelle F."/>
            <person name="Oldroyd G.E."/>
            <person name="Geurts R."/>
            <person name="Cannon S.B."/>
            <person name="Udvardi M.K."/>
            <person name="Benedito V.A."/>
            <person name="Mayer K.F."/>
            <person name="Gouzy J."/>
            <person name="Schoof H."/>
            <person name="Van de Peer Y."/>
            <person name="Proost S."/>
            <person name="Cook D.R."/>
            <person name="Meyers B.C."/>
            <person name="Spannagl M."/>
            <person name="Cheung F."/>
            <person name="De Mita S."/>
            <person name="Krishnakumar V."/>
            <person name="Gundlach H."/>
            <person name="Zhou S."/>
            <person name="Mudge J."/>
            <person name="Bharti A.K."/>
            <person name="Murray J.D."/>
            <person name="Naoumkina M.A."/>
            <person name="Rosen B."/>
            <person name="Silverstein K.A."/>
            <person name="Tang H."/>
            <person name="Rombauts S."/>
            <person name="Zhao P.X."/>
            <person name="Zhou P."/>
            <person name="Barbe V."/>
            <person name="Bardou P."/>
            <person name="Bechner M."/>
            <person name="Bellec A."/>
            <person name="Berger A."/>
            <person name="Berges H."/>
            <person name="Bidwell S."/>
            <person name="Bisseling T."/>
            <person name="Choisne N."/>
            <person name="Couloux A."/>
            <person name="Denny R."/>
            <person name="Deshpande S."/>
            <person name="Dai X."/>
            <person name="Doyle J.J."/>
            <person name="Dudez A.M."/>
            <person name="Farmer A.D."/>
            <person name="Fouteau S."/>
            <person name="Franken C."/>
            <person name="Gibelin C."/>
            <person name="Gish J."/>
            <person name="Goldstein S."/>
            <person name="Gonzalez A.J."/>
            <person name="Green P.J."/>
            <person name="Hallab A."/>
            <person name="Hartog M."/>
            <person name="Hua A."/>
            <person name="Humphray S.J."/>
            <person name="Jeong D.H."/>
            <person name="Jing Y."/>
            <person name="Jocker A."/>
            <person name="Kenton S.M."/>
            <person name="Kim D.J."/>
            <person name="Klee K."/>
            <person name="Lai H."/>
            <person name="Lang C."/>
            <person name="Lin S."/>
            <person name="Macmil S.L."/>
            <person name="Magdelenat G."/>
            <person name="Matthews L."/>
            <person name="McCorrison J."/>
            <person name="Monaghan E.L."/>
            <person name="Mun J.H."/>
            <person name="Najar F.Z."/>
            <person name="Nicholson C."/>
            <person name="Noirot C."/>
            <person name="O'Bleness M."/>
            <person name="Paule C.R."/>
            <person name="Poulain J."/>
            <person name="Prion F."/>
            <person name="Qin B."/>
            <person name="Qu C."/>
            <person name="Retzel E.F."/>
            <person name="Riddle C."/>
            <person name="Sallet E."/>
            <person name="Samain S."/>
            <person name="Samson N."/>
            <person name="Sanders I."/>
            <person name="Saurat O."/>
            <person name="Scarpelli C."/>
            <person name="Schiex T."/>
            <person name="Segurens B."/>
            <person name="Severin A.J."/>
            <person name="Sherrier D.J."/>
            <person name="Shi R."/>
            <person name="Sims S."/>
            <person name="Singer S.R."/>
            <person name="Sinharoy S."/>
            <person name="Sterck L."/>
            <person name="Viollet A."/>
            <person name="Wang B.B."/>
            <person name="Wang K."/>
            <person name="Wang M."/>
            <person name="Wang X."/>
            <person name="Warfsmann J."/>
            <person name="Weissenbach J."/>
            <person name="White D.D."/>
            <person name="White J.D."/>
            <person name="Wiley G.B."/>
            <person name="Wincker P."/>
            <person name="Xing Y."/>
            <person name="Yang L."/>
            <person name="Yao Z."/>
            <person name="Ying F."/>
            <person name="Zhai J."/>
            <person name="Zhou L."/>
            <person name="Zuber A."/>
            <person name="Denarie J."/>
            <person name="Dixon R.A."/>
            <person name="May G.D."/>
            <person name="Schwartz D.C."/>
            <person name="Rogers J."/>
            <person name="Quetier F."/>
            <person name="Town C.D."/>
            <person name="Roe B.A."/>
        </authorList>
    </citation>
    <scope>NUCLEOTIDE SEQUENCE [LARGE SCALE GENOMIC DNA]</scope>
    <source>
        <strain evidence="1">A17</strain>
        <strain evidence="2 3">cv. Jemalong A17</strain>
    </source>
</reference>
<name>A0A072V5X7_MEDTR</name>
<dbReference type="Proteomes" id="UP000002051">
    <property type="component" value="Chromosome 2"/>
</dbReference>
<reference evidence="2" key="3">
    <citation type="submission" date="2015-04" db="UniProtKB">
        <authorList>
            <consortium name="EnsemblPlants"/>
        </authorList>
    </citation>
    <scope>IDENTIFICATION</scope>
    <source>
        <strain evidence="2">cv. Jemalong A17</strain>
    </source>
</reference>
<protein>
    <submittedName>
        <fullName evidence="1">Laccase, putative</fullName>
    </submittedName>
</protein>
<dbReference type="HOGENOM" id="CLU_2030137_0_0_1"/>
<dbReference type="STRING" id="3880.A0A072V5X7"/>
<evidence type="ECO:0000313" key="1">
    <source>
        <dbReference type="EMBL" id="KEH37232.1"/>
    </source>
</evidence>
<sequence length="122" mass="13573">MSNIPCQNNQTSQEPSGTMIAASVNNVSFSLSNTTLLQSHFFGQSNGVYTPDFPRRSLFKFNYTATSPNNTMFLIRTNLYKVEGLMLQSYTAWFRGLLRPAEAEAGLWSARGFGMAARMEAV</sequence>
<dbReference type="EMBL" id="CM001218">
    <property type="protein sequence ID" value="KEH37232.1"/>
    <property type="molecule type" value="Genomic_DNA"/>
</dbReference>